<dbReference type="Gene3D" id="1.10.3210.10">
    <property type="entry name" value="Hypothetical protein af1432"/>
    <property type="match status" value="1"/>
</dbReference>
<sequence length="86" mass="9273">MRVRAQATSPYLDRLYGAAIPDLVRLVTICDIYGALIEHRPYKTALDATEAYRILAGMAGKLDPDPVRAFQPIALAAATADLKTAA</sequence>
<evidence type="ECO:0000313" key="2">
    <source>
        <dbReference type="Proteomes" id="UP001157440"/>
    </source>
</evidence>
<dbReference type="Proteomes" id="UP001157440">
    <property type="component" value="Unassembled WGS sequence"/>
</dbReference>
<name>A0AA37TEZ9_9HYPH</name>
<comment type="caution">
    <text evidence="1">The sequence shown here is derived from an EMBL/GenBank/DDBJ whole genome shotgun (WGS) entry which is preliminary data.</text>
</comment>
<evidence type="ECO:0008006" key="3">
    <source>
        <dbReference type="Google" id="ProtNLM"/>
    </source>
</evidence>
<dbReference type="PANTHER" id="PTHR43155:SF2">
    <property type="entry name" value="CYCLIC DI-GMP PHOSPHODIESTERASE PA4108"/>
    <property type="match status" value="1"/>
</dbReference>
<dbReference type="RefSeq" id="WP_308445200.1">
    <property type="nucleotide sequence ID" value="NZ_BPQZ01000017.1"/>
</dbReference>
<organism evidence="1 2">
    <name type="scientific">Methylobacterium tardum</name>
    <dbReference type="NCBI Taxonomy" id="374432"/>
    <lineage>
        <taxon>Bacteria</taxon>
        <taxon>Pseudomonadati</taxon>
        <taxon>Pseudomonadota</taxon>
        <taxon>Alphaproteobacteria</taxon>
        <taxon>Hyphomicrobiales</taxon>
        <taxon>Methylobacteriaceae</taxon>
        <taxon>Methylobacterium</taxon>
    </lineage>
</organism>
<gene>
    <name evidence="1" type="ORF">GCM10007890_19360</name>
</gene>
<dbReference type="PANTHER" id="PTHR43155">
    <property type="entry name" value="CYCLIC DI-GMP PHOSPHODIESTERASE PA4108-RELATED"/>
    <property type="match status" value="1"/>
</dbReference>
<reference evidence="2" key="1">
    <citation type="journal article" date="2019" name="Int. J. Syst. Evol. Microbiol.">
        <title>The Global Catalogue of Microorganisms (GCM) 10K type strain sequencing project: providing services to taxonomists for standard genome sequencing and annotation.</title>
        <authorList>
            <consortium name="The Broad Institute Genomics Platform"/>
            <consortium name="The Broad Institute Genome Sequencing Center for Infectious Disease"/>
            <person name="Wu L."/>
            <person name="Ma J."/>
        </authorList>
    </citation>
    <scope>NUCLEOTIDE SEQUENCE [LARGE SCALE GENOMIC DNA]</scope>
    <source>
        <strain evidence="2">NBRC 103632</strain>
    </source>
</reference>
<proteinExistence type="predicted"/>
<protein>
    <recommendedName>
        <fullName evidence="3">HD-GYP domain-containing protein</fullName>
    </recommendedName>
</protein>
<keyword evidence="2" id="KW-1185">Reference proteome</keyword>
<accession>A0AA37TEZ9</accession>
<dbReference type="AlphaFoldDB" id="A0AA37TEZ9"/>
<evidence type="ECO:0000313" key="1">
    <source>
        <dbReference type="EMBL" id="GLS69923.1"/>
    </source>
</evidence>
<dbReference type="EMBL" id="BSPL01000013">
    <property type="protein sequence ID" value="GLS69923.1"/>
    <property type="molecule type" value="Genomic_DNA"/>
</dbReference>
<dbReference type="Pfam" id="PF13487">
    <property type="entry name" value="HD_5"/>
    <property type="match status" value="1"/>
</dbReference>